<dbReference type="GeneID" id="9948608"/>
<dbReference type="RefSeq" id="XP_003146726.1">
    <property type="nucleotide sequence ID" value="XM_003146678.1"/>
</dbReference>
<keyword evidence="2" id="KW-0472">Membrane</keyword>
<dbReference type="OrthoDB" id="5914923at2759"/>
<dbReference type="FunFam" id="2.30.29.30:FF:000624">
    <property type="entry name" value="Protein CBG23324"/>
    <property type="match status" value="1"/>
</dbReference>
<feature type="region of interest" description="Disordered" evidence="3">
    <location>
        <begin position="121"/>
        <end position="187"/>
    </location>
</feature>
<dbReference type="WBParaSite" id="EN70_5510">
    <property type="protein sequence ID" value="EN70_5510"/>
    <property type="gene ID" value="EN70_5510"/>
</dbReference>
<dbReference type="InterPro" id="IPR001849">
    <property type="entry name" value="PH_domain"/>
</dbReference>
<dbReference type="EMBL" id="JH712315">
    <property type="protein sequence ID" value="EFO17344.1"/>
    <property type="molecule type" value="Genomic_DNA"/>
</dbReference>
<dbReference type="OMA" id="PYTCVGP"/>
<feature type="compositionally biased region" description="Pro residues" evidence="3">
    <location>
        <begin position="140"/>
        <end position="156"/>
    </location>
</feature>
<accession>A0A1I7VRL2</accession>
<dbReference type="SMART" id="SM00233">
    <property type="entry name" value="PH"/>
    <property type="match status" value="1"/>
</dbReference>
<evidence type="ECO:0000259" key="4">
    <source>
        <dbReference type="PROSITE" id="PS50003"/>
    </source>
</evidence>
<evidence type="ECO:0000313" key="5">
    <source>
        <dbReference type="EMBL" id="EFO17344.1"/>
    </source>
</evidence>
<evidence type="ECO:0000256" key="3">
    <source>
        <dbReference type="SAM" id="MobiDB-lite"/>
    </source>
</evidence>
<dbReference type="PANTHER" id="PTHR14309">
    <property type="entry name" value="EXPRESSED PROTEIN"/>
    <property type="match status" value="1"/>
</dbReference>
<dbReference type="InterPro" id="IPR011993">
    <property type="entry name" value="PH-like_dom_sf"/>
</dbReference>
<organism evidence="6 7">
    <name type="scientific">Loa loa</name>
    <name type="common">Eye worm</name>
    <name type="synonym">Filaria loa</name>
    <dbReference type="NCBI Taxonomy" id="7209"/>
    <lineage>
        <taxon>Eukaryota</taxon>
        <taxon>Metazoa</taxon>
        <taxon>Ecdysozoa</taxon>
        <taxon>Nematoda</taxon>
        <taxon>Chromadorea</taxon>
        <taxon>Rhabditida</taxon>
        <taxon>Spirurina</taxon>
        <taxon>Spiruromorpha</taxon>
        <taxon>Filarioidea</taxon>
        <taxon>Onchocercidae</taxon>
        <taxon>Loa</taxon>
    </lineage>
</organism>
<dbReference type="InParanoid" id="A0A1I7VRL2"/>
<reference evidence="5 6" key="1">
    <citation type="submission" date="2012-04" db="EMBL/GenBank/DDBJ databases">
        <title>The Genome Sequence of Loa loa.</title>
        <authorList>
            <consortium name="The Broad Institute Genome Sequencing Platform"/>
            <consortium name="Broad Institute Genome Sequencing Center for Infectious Disease"/>
            <person name="Nutman T.B."/>
            <person name="Fink D.L."/>
            <person name="Russ C."/>
            <person name="Young S."/>
            <person name="Zeng Q."/>
            <person name="Gargeya S."/>
            <person name="Alvarado L."/>
            <person name="Berlin A."/>
            <person name="Chapman S.B."/>
            <person name="Chen Z."/>
            <person name="Freedman E."/>
            <person name="Gellesch M."/>
            <person name="Goldberg J."/>
            <person name="Griggs A."/>
            <person name="Gujja S."/>
            <person name="Heilman E.R."/>
            <person name="Heiman D."/>
            <person name="Howarth C."/>
            <person name="Mehta T."/>
            <person name="Neiman D."/>
            <person name="Pearson M."/>
            <person name="Roberts A."/>
            <person name="Saif S."/>
            <person name="Shea T."/>
            <person name="Shenoy N."/>
            <person name="Sisk P."/>
            <person name="Stolte C."/>
            <person name="Sykes S."/>
            <person name="White J."/>
            <person name="Yandava C."/>
            <person name="Haas B."/>
            <person name="Henn M.R."/>
            <person name="Nusbaum C."/>
            <person name="Birren B."/>
        </authorList>
    </citation>
    <scope>NUCLEOTIDE SEQUENCE [LARGE SCALE GENOMIC DNA]</scope>
</reference>
<dbReference type="Gene3D" id="2.30.29.30">
    <property type="entry name" value="Pleckstrin-homology domain (PH domain)/Phosphotyrosine-binding domain (PTB)"/>
    <property type="match status" value="1"/>
</dbReference>
<accession>A0A1S0TNF3</accession>
<sequence length="369" mass="38941">MGEFQRKLKEGEILRYKSSFLSKKWKECWAMLFSDSEFVWYDKKDDSKPAGSVFLKDVVPYTCVGPMCDRMPVRRPELPQRYSLYHLVGIGMDAQASKVHWFLFSSDSDLESWFTEIMKTLPKPNPPPADAQQLPASGPNAPPPTYNPPPVYPTSPPQMANTYPSQPAYNPATNPPQPPMYASTVPGYGGAGPGGGGTTVIIADRNGRGYGQPYGGGGGGGGSSGPGLGTGMLMGSLLGFGLGSMWGGGLHSGFGWGGHCYPSHLGMGSGFGGGYVQDNDTYITNNYYNGDPGGTVGEHNTGSSTVVDTIDSTNNQDVVQDYDGGYDIDGGNQDDYGGYDVGGDYDDSGGYDLGGGDDFGGGDFGGGDW</sequence>
<comment type="subcellular location">
    <subcellularLocation>
        <location evidence="1">Membrane</location>
    </subcellularLocation>
</comment>
<name>A0A1I7VRL2_LOALO</name>
<feature type="compositionally biased region" description="Polar residues" evidence="3">
    <location>
        <begin position="158"/>
        <end position="172"/>
    </location>
</feature>
<dbReference type="PROSITE" id="PS50003">
    <property type="entry name" value="PH_DOMAIN"/>
    <property type="match status" value="1"/>
</dbReference>
<keyword evidence="6" id="KW-1185">Reference proteome</keyword>
<dbReference type="eggNOG" id="ENOG502QSNJ">
    <property type="taxonomic scope" value="Eukaryota"/>
</dbReference>
<dbReference type="GO" id="GO:0045595">
    <property type="term" value="P:regulation of cell differentiation"/>
    <property type="evidence" value="ECO:0007669"/>
    <property type="project" value="TreeGrafter"/>
</dbReference>
<dbReference type="SUPFAM" id="SSF50729">
    <property type="entry name" value="PH domain-like"/>
    <property type="match status" value="1"/>
</dbReference>
<protein>
    <submittedName>
        <fullName evidence="7">PH domain-containing protein</fullName>
    </submittedName>
</protein>
<dbReference type="AlphaFoldDB" id="A0A1I7VRL2"/>
<dbReference type="InterPro" id="IPR039680">
    <property type="entry name" value="PLEKHB1/2"/>
</dbReference>
<evidence type="ECO:0000256" key="2">
    <source>
        <dbReference type="ARBA" id="ARBA00023136"/>
    </source>
</evidence>
<gene>
    <name evidence="5 7" type="ORF">LOAG_11155</name>
</gene>
<evidence type="ECO:0000313" key="6">
    <source>
        <dbReference type="Proteomes" id="UP000095285"/>
    </source>
</evidence>
<dbReference type="FunCoup" id="A0A1I7VRL2">
    <property type="interactions" value="1"/>
</dbReference>
<dbReference type="PANTHER" id="PTHR14309:SF12">
    <property type="entry name" value="PH DOMAIN-CONTAINING PROTEIN"/>
    <property type="match status" value="1"/>
</dbReference>
<evidence type="ECO:0000313" key="7">
    <source>
        <dbReference type="WBParaSite" id="EN70_5510"/>
    </source>
</evidence>
<dbReference type="CTD" id="9948608"/>
<reference evidence="7" key="2">
    <citation type="submission" date="2016-11" db="UniProtKB">
        <authorList>
            <consortium name="WormBaseParasite"/>
        </authorList>
    </citation>
    <scope>IDENTIFICATION</scope>
</reference>
<dbReference type="Pfam" id="PF00169">
    <property type="entry name" value="PH"/>
    <property type="match status" value="1"/>
</dbReference>
<dbReference type="GO" id="GO:0016020">
    <property type="term" value="C:membrane"/>
    <property type="evidence" value="ECO:0007669"/>
    <property type="project" value="UniProtKB-SubCell"/>
</dbReference>
<evidence type="ECO:0000256" key="1">
    <source>
        <dbReference type="ARBA" id="ARBA00004370"/>
    </source>
</evidence>
<dbReference type="CDD" id="cd00821">
    <property type="entry name" value="PH"/>
    <property type="match status" value="1"/>
</dbReference>
<feature type="domain" description="PH" evidence="4">
    <location>
        <begin position="6"/>
        <end position="122"/>
    </location>
</feature>
<dbReference type="KEGG" id="loa:LOAG_11155"/>
<dbReference type="Proteomes" id="UP000095285">
    <property type="component" value="Unassembled WGS sequence"/>
</dbReference>
<proteinExistence type="predicted"/>